<evidence type="ECO:0000313" key="2">
    <source>
        <dbReference type="EMBL" id="QYC40409.1"/>
    </source>
</evidence>
<evidence type="ECO:0000256" key="1">
    <source>
        <dbReference type="SAM" id="MobiDB-lite"/>
    </source>
</evidence>
<keyword evidence="3" id="KW-1185">Reference proteome</keyword>
<accession>A0ABX8U0Y5</accession>
<dbReference type="EMBL" id="CP068985">
    <property type="protein sequence ID" value="QYC40409.1"/>
    <property type="molecule type" value="Genomic_DNA"/>
</dbReference>
<reference evidence="2 3" key="1">
    <citation type="journal article" date="2021" name="ACS Chem. Biol.">
        <title>Genomic-Led Discovery of a Novel Glycopeptide Antibiotic by Nonomuraea coxensis DSM 45129.</title>
        <authorList>
            <person name="Yushchuk O."/>
            <person name="Vior N.M."/>
            <person name="Andreo-Vidal A."/>
            <person name="Berini F."/>
            <person name="Ruckert C."/>
            <person name="Busche T."/>
            <person name="Binda E."/>
            <person name="Kalinowski J."/>
            <person name="Truman A.W."/>
            <person name="Marinelli F."/>
        </authorList>
    </citation>
    <scope>NUCLEOTIDE SEQUENCE [LARGE SCALE GENOMIC DNA]</scope>
    <source>
        <strain evidence="2 3">DSM 45129</strain>
    </source>
</reference>
<evidence type="ECO:0000313" key="3">
    <source>
        <dbReference type="Proteomes" id="UP000824681"/>
    </source>
</evidence>
<gene>
    <name evidence="2" type="ORF">Nocox_13965</name>
</gene>
<proteinExistence type="predicted"/>
<dbReference type="Proteomes" id="UP000824681">
    <property type="component" value="Chromosome"/>
</dbReference>
<sequence>MGLFIRKQLPVPAPEALEPHTAFICPRVLELSYTARDTVGLARDLNDSGKPFEWNEDRRARIRAELDAYFFHLYGTIREDVDYTLETFRSEIGDLKNNEIAKYDTYRAKDLVLPEFDRMAVYGLELETPLVDGENHTSTPNPPPGHGPRHPARGEPESES</sequence>
<protein>
    <submittedName>
        <fullName evidence="2">Uncharacterized protein</fullName>
    </submittedName>
</protein>
<organism evidence="2 3">
    <name type="scientific">Nonomuraea coxensis DSM 45129</name>
    <dbReference type="NCBI Taxonomy" id="1122611"/>
    <lineage>
        <taxon>Bacteria</taxon>
        <taxon>Bacillati</taxon>
        <taxon>Actinomycetota</taxon>
        <taxon>Actinomycetes</taxon>
        <taxon>Streptosporangiales</taxon>
        <taxon>Streptosporangiaceae</taxon>
        <taxon>Nonomuraea</taxon>
    </lineage>
</organism>
<feature type="region of interest" description="Disordered" evidence="1">
    <location>
        <begin position="130"/>
        <end position="160"/>
    </location>
</feature>
<name>A0ABX8U0Y5_9ACTN</name>